<evidence type="ECO:0000256" key="1">
    <source>
        <dbReference type="SAM" id="Phobius"/>
    </source>
</evidence>
<evidence type="ECO:0000313" key="2">
    <source>
        <dbReference type="EMBL" id="QGQ23953.1"/>
    </source>
</evidence>
<proteinExistence type="predicted"/>
<keyword evidence="1" id="KW-1133">Transmembrane helix</keyword>
<name>A0A6I6AC51_9PLAN</name>
<keyword evidence="3" id="KW-1185">Reference proteome</keyword>
<dbReference type="AlphaFoldDB" id="A0A6I6AC51"/>
<feature type="transmembrane region" description="Helical" evidence="1">
    <location>
        <begin position="110"/>
        <end position="137"/>
    </location>
</feature>
<evidence type="ECO:0000313" key="3">
    <source>
        <dbReference type="Proteomes" id="UP000427281"/>
    </source>
</evidence>
<accession>A0A6I6AC51</accession>
<feature type="transmembrane region" description="Helical" evidence="1">
    <location>
        <begin position="68"/>
        <end position="90"/>
    </location>
</feature>
<dbReference type="Proteomes" id="UP000427281">
    <property type="component" value="Chromosome"/>
</dbReference>
<organism evidence="2 3">
    <name type="scientific">Gimesia benthica</name>
    <dbReference type="NCBI Taxonomy" id="2608982"/>
    <lineage>
        <taxon>Bacteria</taxon>
        <taxon>Pseudomonadati</taxon>
        <taxon>Planctomycetota</taxon>
        <taxon>Planctomycetia</taxon>
        <taxon>Planctomycetales</taxon>
        <taxon>Planctomycetaceae</taxon>
        <taxon>Gimesia</taxon>
    </lineage>
</organism>
<sequence length="144" mass="15767">MNSILLGSGVGIAIIFIPIFFLTSGFENASYSEILFSFISAVLTGMTSVLIATIILPSEFSFKTFMMGVIALPVGSFIYAMIVGFLFFIGHRFFGSPMRNISLLLEAKNAAFLTTLVYGHVFFPLSLIATSIVQWLISLKSIRC</sequence>
<reference evidence="2 3" key="1">
    <citation type="submission" date="2019-09" db="EMBL/GenBank/DDBJ databases">
        <title>Gimesia benthica sp. nov., a novel bacterium isolated from deep-sea water of the Northwest Indian Ocean.</title>
        <authorList>
            <person name="Dai X."/>
        </authorList>
    </citation>
    <scope>NUCLEOTIDE SEQUENCE [LARGE SCALE GENOMIC DNA]</scope>
    <source>
        <strain evidence="2 3">E7</strain>
    </source>
</reference>
<protein>
    <submittedName>
        <fullName evidence="2">Uncharacterized protein</fullName>
    </submittedName>
</protein>
<dbReference type="KEGG" id="gim:F1728_15245"/>
<dbReference type="EMBL" id="CP043930">
    <property type="protein sequence ID" value="QGQ23953.1"/>
    <property type="molecule type" value="Genomic_DNA"/>
</dbReference>
<gene>
    <name evidence="2" type="ORF">F1728_15245</name>
</gene>
<keyword evidence="1" id="KW-0812">Transmembrane</keyword>
<feature type="transmembrane region" description="Helical" evidence="1">
    <location>
        <begin position="34"/>
        <end position="56"/>
    </location>
</feature>
<feature type="transmembrane region" description="Helical" evidence="1">
    <location>
        <begin position="5"/>
        <end position="22"/>
    </location>
</feature>
<dbReference type="RefSeq" id="WP_155364849.1">
    <property type="nucleotide sequence ID" value="NZ_CP043930.1"/>
</dbReference>
<keyword evidence="1" id="KW-0472">Membrane</keyword>